<accession>A0A1F4SLX3</accession>
<dbReference type="PIRSF" id="PIRSF015268">
    <property type="entry name" value="Virulence_RhuM"/>
    <property type="match status" value="1"/>
</dbReference>
<dbReference type="Pfam" id="PF13310">
    <property type="entry name" value="Virulence_RhuM"/>
    <property type="match status" value="1"/>
</dbReference>
<dbReference type="InterPro" id="IPR011204">
    <property type="entry name" value="Virulence_RhuM-like"/>
</dbReference>
<dbReference type="AlphaFoldDB" id="A0A1F4SLX3"/>
<name>A0A1F4SLX3_UNCSA</name>
<reference evidence="1 2" key="1">
    <citation type="journal article" date="2016" name="Nat. Commun.">
        <title>Thousands of microbial genomes shed light on interconnected biogeochemical processes in an aquifer system.</title>
        <authorList>
            <person name="Anantharaman K."/>
            <person name="Brown C.T."/>
            <person name="Hug L.A."/>
            <person name="Sharon I."/>
            <person name="Castelle C.J."/>
            <person name="Probst A.J."/>
            <person name="Thomas B.C."/>
            <person name="Singh A."/>
            <person name="Wilkins M.J."/>
            <person name="Karaoz U."/>
            <person name="Brodie E.L."/>
            <person name="Williams K.H."/>
            <person name="Hubbard S.S."/>
            <person name="Banfield J.F."/>
        </authorList>
    </citation>
    <scope>NUCLEOTIDE SEQUENCE [LARGE SCALE GENOMIC DNA]</scope>
</reference>
<dbReference type="EMBL" id="MEUB01000044">
    <property type="protein sequence ID" value="OGC21400.1"/>
    <property type="molecule type" value="Genomic_DNA"/>
</dbReference>
<dbReference type="Proteomes" id="UP000178417">
    <property type="component" value="Unassembled WGS sequence"/>
</dbReference>
<protein>
    <submittedName>
        <fullName evidence="1">Cell filamentation protein Fic</fullName>
    </submittedName>
</protein>
<sequence>MNKHNNILIYTSPNGKISVDVLLKEKTVWLSQSQLCELFGKAKGTISEHIKNIFEEEELDQNSVVRNFRTTASDGKNYSTNYYNLDLILAVGYRVKSSQGTRFRQWATERLKEYLIQGFSLNEEKIKTGKSTEYFDKLQARLREIRLSERIFYQKIKDIYTTSIDYDPKDDRTIEFFKIVQNKLLWAISKQTAAELVHKRSDHTLPYLGMKSFDGKDEKAITKKDVSIAKNYLNEKEIKTLSLLVEQYLAFAETMAEAQMPMKMTDWIERLDIILRMSGKEILTHSGKISHEIAIVKSEKEYDGFKEEQRKIEREDSIKELEADIKSLGKKNNSMI</sequence>
<comment type="caution">
    <text evidence="1">The sequence shown here is derived from an EMBL/GenBank/DDBJ whole genome shotgun (WGS) entry which is preliminary data.</text>
</comment>
<gene>
    <name evidence="1" type="ORF">A2310_01380</name>
</gene>
<dbReference type="STRING" id="1802579.A2310_01380"/>
<evidence type="ECO:0000313" key="2">
    <source>
        <dbReference type="Proteomes" id="UP000178417"/>
    </source>
</evidence>
<dbReference type="PANTHER" id="PTHR35810:SF1">
    <property type="entry name" value="CYTOPLASMIC PROTEIN"/>
    <property type="match status" value="1"/>
</dbReference>
<proteinExistence type="predicted"/>
<dbReference type="PANTHER" id="PTHR35810">
    <property type="entry name" value="CYTOPLASMIC PROTEIN-RELATED"/>
    <property type="match status" value="1"/>
</dbReference>
<organism evidence="1 2">
    <name type="scientific">candidate division WOR-1 bacterium RIFOXYB2_FULL_37_13</name>
    <dbReference type="NCBI Taxonomy" id="1802579"/>
    <lineage>
        <taxon>Bacteria</taxon>
        <taxon>Bacillati</taxon>
        <taxon>Saganbacteria</taxon>
    </lineage>
</organism>
<evidence type="ECO:0000313" key="1">
    <source>
        <dbReference type="EMBL" id="OGC21400.1"/>
    </source>
</evidence>